<organism evidence="2 3">
    <name type="scientific">Wallemia hederae</name>
    <dbReference type="NCBI Taxonomy" id="1540922"/>
    <lineage>
        <taxon>Eukaryota</taxon>
        <taxon>Fungi</taxon>
        <taxon>Dikarya</taxon>
        <taxon>Basidiomycota</taxon>
        <taxon>Wallemiomycotina</taxon>
        <taxon>Wallemiomycetes</taxon>
        <taxon>Wallemiales</taxon>
        <taxon>Wallemiaceae</taxon>
        <taxon>Wallemia</taxon>
    </lineage>
</organism>
<evidence type="ECO:0000313" key="3">
    <source>
        <dbReference type="Proteomes" id="UP000310189"/>
    </source>
</evidence>
<accession>A0A4T0FLX6</accession>
<evidence type="ECO:0000313" key="2">
    <source>
        <dbReference type="EMBL" id="TIA89452.1"/>
    </source>
</evidence>
<sequence>MSDFNIQPHEATTNDPSGPKKNIYEEHPTTLKGKPPHVPSEDKVKQMGEPLSREELKKRTDELNK</sequence>
<dbReference type="EMBL" id="SPNW01000027">
    <property type="protein sequence ID" value="TIA89452.1"/>
    <property type="molecule type" value="Genomic_DNA"/>
</dbReference>
<dbReference type="OrthoDB" id="2532734at2759"/>
<protein>
    <submittedName>
        <fullName evidence="2">Uncharacterized protein</fullName>
    </submittedName>
</protein>
<name>A0A4T0FLX6_9BASI</name>
<dbReference type="Proteomes" id="UP000310189">
    <property type="component" value="Unassembled WGS sequence"/>
</dbReference>
<proteinExistence type="predicted"/>
<gene>
    <name evidence="2" type="ORF">E3P99_02060</name>
</gene>
<feature type="region of interest" description="Disordered" evidence="1">
    <location>
        <begin position="1"/>
        <end position="65"/>
    </location>
</feature>
<dbReference type="AlphaFoldDB" id="A0A4T0FLX6"/>
<reference evidence="2 3" key="1">
    <citation type="submission" date="2019-03" db="EMBL/GenBank/DDBJ databases">
        <title>Sequencing 23 genomes of Wallemia ichthyophaga.</title>
        <authorList>
            <person name="Gostincar C."/>
        </authorList>
    </citation>
    <scope>NUCLEOTIDE SEQUENCE [LARGE SCALE GENOMIC DNA]</scope>
    <source>
        <strain evidence="2 3">EXF-5753</strain>
    </source>
</reference>
<keyword evidence="3" id="KW-1185">Reference proteome</keyword>
<feature type="compositionally biased region" description="Basic and acidic residues" evidence="1">
    <location>
        <begin position="39"/>
        <end position="65"/>
    </location>
</feature>
<comment type="caution">
    <text evidence="2">The sequence shown here is derived from an EMBL/GenBank/DDBJ whole genome shotgun (WGS) entry which is preliminary data.</text>
</comment>
<evidence type="ECO:0000256" key="1">
    <source>
        <dbReference type="SAM" id="MobiDB-lite"/>
    </source>
</evidence>